<evidence type="ECO:0000313" key="2">
    <source>
        <dbReference type="EMBL" id="KAK9904790.1"/>
    </source>
</evidence>
<sequence length="562" mass="58702">MEGIAVELDRADVAAGLLLQARPFRLDTHFSLANNQVDPGLSLSLRLLLVEEGATQDAAFMAAAPVRRGRLAALLNVFDWLLRSKQVLSAANLVLELVRHGEAPVVADVLIAVVHCGDIADARDLTAVLIARGHADEAALVDLWIIYVGEAAAVAQITAAIVDAGGLSLACEAKAAMVSLGEWLAGSPCYELVRMGRVDVVARMVIALVNTRHTSVVCACFESLVLSGNQDALAEVALTVAEMDRPDVIATVLVTLVQMGDLDLAKQCMAALIKSGFPWVAATAKVEMVRQGHLQVAAMIQGVLSREGEDKAILEVAVLLLRGGFATEWAAIARAHISAGEADIVARQLAGLVKTGRPDLTVEAACALAQTAGAKSVAEVVEQMVTERQVDAAADLAADMAQRAPSLACNVFVQLVNQGHAGTAALLLLRLLDSGRIAAVVAINNALIAHGRTKEAAAIAGALAAQTDVLALMSALKGAGAQILPEVWHRETTRYVANTAAAVFPAAAAGAKSGATTGARARSGNQEMATPTETETVVFEEDEMRETREAVGRLEKQFASVS</sequence>
<gene>
    <name evidence="2" type="ORF">WJX75_002651</name>
</gene>
<keyword evidence="3" id="KW-1185">Reference proteome</keyword>
<organism evidence="2 3">
    <name type="scientific">Coccomyxa subellipsoidea</name>
    <dbReference type="NCBI Taxonomy" id="248742"/>
    <lineage>
        <taxon>Eukaryota</taxon>
        <taxon>Viridiplantae</taxon>
        <taxon>Chlorophyta</taxon>
        <taxon>core chlorophytes</taxon>
        <taxon>Trebouxiophyceae</taxon>
        <taxon>Trebouxiophyceae incertae sedis</taxon>
        <taxon>Coccomyxaceae</taxon>
        <taxon>Coccomyxa</taxon>
    </lineage>
</organism>
<evidence type="ECO:0000256" key="1">
    <source>
        <dbReference type="SAM" id="MobiDB-lite"/>
    </source>
</evidence>
<accession>A0ABR2YG23</accession>
<name>A0ABR2YG23_9CHLO</name>
<dbReference type="Proteomes" id="UP001491310">
    <property type="component" value="Unassembled WGS sequence"/>
</dbReference>
<reference evidence="2 3" key="1">
    <citation type="journal article" date="2024" name="Nat. Commun.">
        <title>Phylogenomics reveals the evolutionary origins of lichenization in chlorophyte algae.</title>
        <authorList>
            <person name="Puginier C."/>
            <person name="Libourel C."/>
            <person name="Otte J."/>
            <person name="Skaloud P."/>
            <person name="Haon M."/>
            <person name="Grisel S."/>
            <person name="Petersen M."/>
            <person name="Berrin J.G."/>
            <person name="Delaux P.M."/>
            <person name="Dal Grande F."/>
            <person name="Keller J."/>
        </authorList>
    </citation>
    <scope>NUCLEOTIDE SEQUENCE [LARGE SCALE GENOMIC DNA]</scope>
    <source>
        <strain evidence="2 3">SAG 216-7</strain>
    </source>
</reference>
<proteinExistence type="predicted"/>
<protein>
    <recommendedName>
        <fullName evidence="4">ARM repeat-containing protein</fullName>
    </recommendedName>
</protein>
<evidence type="ECO:0000313" key="3">
    <source>
        <dbReference type="Proteomes" id="UP001491310"/>
    </source>
</evidence>
<feature type="region of interest" description="Disordered" evidence="1">
    <location>
        <begin position="514"/>
        <end position="535"/>
    </location>
</feature>
<evidence type="ECO:0008006" key="4">
    <source>
        <dbReference type="Google" id="ProtNLM"/>
    </source>
</evidence>
<comment type="caution">
    <text evidence="2">The sequence shown here is derived from an EMBL/GenBank/DDBJ whole genome shotgun (WGS) entry which is preliminary data.</text>
</comment>
<dbReference type="EMBL" id="JALJOT010000012">
    <property type="protein sequence ID" value="KAK9904790.1"/>
    <property type="molecule type" value="Genomic_DNA"/>
</dbReference>